<dbReference type="AlphaFoldDB" id="A0A9Q3KAY6"/>
<dbReference type="SUPFAM" id="SSF56672">
    <property type="entry name" value="DNA/RNA polymerases"/>
    <property type="match status" value="1"/>
</dbReference>
<name>A0A9Q3KAY6_9BASI</name>
<accession>A0A9Q3KAY6</accession>
<feature type="domain" description="Reverse transcriptase Ty1/copia-type" evidence="2">
    <location>
        <begin position="101"/>
        <end position="338"/>
    </location>
</feature>
<dbReference type="InterPro" id="IPR043502">
    <property type="entry name" value="DNA/RNA_pol_sf"/>
</dbReference>
<gene>
    <name evidence="3" type="ORF">O181_117755</name>
</gene>
<feature type="compositionally biased region" description="Polar residues" evidence="1">
    <location>
        <begin position="18"/>
        <end position="32"/>
    </location>
</feature>
<organism evidence="3 4">
    <name type="scientific">Austropuccinia psidii MF-1</name>
    <dbReference type="NCBI Taxonomy" id="1389203"/>
    <lineage>
        <taxon>Eukaryota</taxon>
        <taxon>Fungi</taxon>
        <taxon>Dikarya</taxon>
        <taxon>Basidiomycota</taxon>
        <taxon>Pucciniomycotina</taxon>
        <taxon>Pucciniomycetes</taxon>
        <taxon>Pucciniales</taxon>
        <taxon>Sphaerophragmiaceae</taxon>
        <taxon>Austropuccinia</taxon>
    </lineage>
</organism>
<dbReference type="CDD" id="cd09272">
    <property type="entry name" value="RNase_HI_RT_Ty1"/>
    <property type="match status" value="1"/>
</dbReference>
<reference evidence="3" key="1">
    <citation type="submission" date="2021-03" db="EMBL/GenBank/DDBJ databases">
        <title>Draft genome sequence of rust myrtle Austropuccinia psidii MF-1, a brazilian biotype.</title>
        <authorList>
            <person name="Quecine M.C."/>
            <person name="Pachon D.M.R."/>
            <person name="Bonatelli M.L."/>
            <person name="Correr F.H."/>
            <person name="Franceschini L.M."/>
            <person name="Leite T.F."/>
            <person name="Margarido G.R.A."/>
            <person name="Almeida C.A."/>
            <person name="Ferrarezi J.A."/>
            <person name="Labate C.A."/>
        </authorList>
    </citation>
    <scope>NUCLEOTIDE SEQUENCE</scope>
    <source>
        <strain evidence="3">MF-1</strain>
    </source>
</reference>
<dbReference type="EMBL" id="AVOT02101966">
    <property type="protein sequence ID" value="MBW0578040.1"/>
    <property type="molecule type" value="Genomic_DNA"/>
</dbReference>
<dbReference type="InterPro" id="IPR013103">
    <property type="entry name" value="RVT_2"/>
</dbReference>
<evidence type="ECO:0000313" key="3">
    <source>
        <dbReference type="EMBL" id="MBW0578040.1"/>
    </source>
</evidence>
<proteinExistence type="predicted"/>
<dbReference type="PANTHER" id="PTHR11439">
    <property type="entry name" value="GAG-POL-RELATED RETROTRANSPOSON"/>
    <property type="match status" value="1"/>
</dbReference>
<protein>
    <recommendedName>
        <fullName evidence="2">Reverse transcriptase Ty1/copia-type domain-containing protein</fullName>
    </recommendedName>
</protein>
<feature type="region of interest" description="Disordered" evidence="1">
    <location>
        <begin position="1"/>
        <end position="32"/>
    </location>
</feature>
<keyword evidence="4" id="KW-1185">Reference proteome</keyword>
<dbReference type="OrthoDB" id="3344688at2759"/>
<dbReference type="Pfam" id="PF07727">
    <property type="entry name" value="RVT_2"/>
    <property type="match status" value="1"/>
</dbReference>
<feature type="compositionally biased region" description="Basic and acidic residues" evidence="1">
    <location>
        <begin position="7"/>
        <end position="17"/>
    </location>
</feature>
<comment type="caution">
    <text evidence="3">The sequence shown here is derived from an EMBL/GenBank/DDBJ whole genome shotgun (WGS) entry which is preliminary data.</text>
</comment>
<evidence type="ECO:0000259" key="2">
    <source>
        <dbReference type="Pfam" id="PF07727"/>
    </source>
</evidence>
<dbReference type="PANTHER" id="PTHR11439:SF467">
    <property type="entry name" value="INTEGRASE CATALYTIC DOMAIN-CONTAINING PROTEIN"/>
    <property type="match status" value="1"/>
</dbReference>
<sequence length="593" mass="68036">MEEETEDNIHPEIRGENRITTTDKNNNETTSRIKIIGPRHPTMINSDINTTNILPYQQRIQAYITTQEETPRTYNKALESPNKSKWMSAIKKEVTNMNKLKVWEVVDLNKDYKLVGTTWVFKIKKNHLNEITEHKARLCAQGYTQTNGLDYNKTFAPTGRLSSLRTLIAHAVNNDLEFHQIDIKSAFLNAPLSETVYLSIPQGIKLDPRKHCLRLNKAIYGLKQAPLAWYQTLKDWLTQSGFTTCILDPCVFHKTKPNPIWLYLHVDDIAIFGKEVDEFKDEIRKALNIKDIGPANLMLGIKINHQESGVSLDQQHFIEALLEQYGMTQCKTVNTPLVPHCHLTPATEEEIISFNELKINFRSAIGSINYLSSATQPDLSFSVSALSQYLEKPGILHWRAFLHILKYLNGTQELGLVYKKNLNSSIEAYCDADWGNCRVTRRSVTGYLARLGTCVVLWKSRKQPTVSTSTAEAEYKALCDLMSELLWMKQWCEEANIIKTSQPIVTWEDNQSCIDIANNDGNFNNKRMKHVDIQLHFIKEIIAAKTIELRYKPSKEMLANFLTKSVSHGELSYAFLQLRIERIGERRSVEFQP</sequence>
<evidence type="ECO:0000256" key="1">
    <source>
        <dbReference type="SAM" id="MobiDB-lite"/>
    </source>
</evidence>
<evidence type="ECO:0000313" key="4">
    <source>
        <dbReference type="Proteomes" id="UP000765509"/>
    </source>
</evidence>
<dbReference type="Proteomes" id="UP000765509">
    <property type="component" value="Unassembled WGS sequence"/>
</dbReference>